<feature type="region of interest" description="Disordered" evidence="9">
    <location>
        <begin position="1341"/>
        <end position="1373"/>
    </location>
</feature>
<feature type="transmembrane region" description="Helical" evidence="10">
    <location>
        <begin position="1269"/>
        <end position="1293"/>
    </location>
</feature>
<dbReference type="PROSITE" id="PS50221">
    <property type="entry name" value="GAIN_B"/>
    <property type="match status" value="1"/>
</dbReference>
<dbReference type="InterPro" id="IPR036179">
    <property type="entry name" value="Ig-like_dom_sf"/>
</dbReference>
<comment type="similarity">
    <text evidence="2">Belongs to the G-protein coupled receptor 2 family. Adhesion G-protein coupled receptor (ADGR) subfamily.</text>
</comment>
<evidence type="ECO:0000256" key="9">
    <source>
        <dbReference type="SAM" id="MobiDB-lite"/>
    </source>
</evidence>
<keyword evidence="6 10" id="KW-0472">Membrane</keyword>
<dbReference type="InterPro" id="IPR008078">
    <property type="entry name" value="GPCR_2_Ig-hepta-like_rcpt"/>
</dbReference>
<dbReference type="SUPFAM" id="SSF81321">
    <property type="entry name" value="Family A G protein-coupled receptor-like"/>
    <property type="match status" value="1"/>
</dbReference>
<evidence type="ECO:0000256" key="7">
    <source>
        <dbReference type="ARBA" id="ARBA00023157"/>
    </source>
</evidence>
<dbReference type="InterPro" id="IPR000832">
    <property type="entry name" value="GPCR_2_secretin-like"/>
</dbReference>
<dbReference type="PRINTS" id="PR00249">
    <property type="entry name" value="GPCRSECRETIN"/>
</dbReference>
<dbReference type="Pfam" id="PF01825">
    <property type="entry name" value="GPS"/>
    <property type="match status" value="1"/>
</dbReference>
<dbReference type="SMART" id="SM00408">
    <property type="entry name" value="IGc2"/>
    <property type="match status" value="1"/>
</dbReference>
<dbReference type="InterPro" id="IPR046338">
    <property type="entry name" value="GAIN_dom_sf"/>
</dbReference>
<sequence>EYLFEFEIRVSYISVINNLMNLLSTTSFHFLNISEINTTTVCSLNGAEYQCWCQHQYFWPCEKCTLYGSCDNVANNSCGCINALPNDGHFCQPANELTYNSTCPSNPVTAEYLIEFKISAPYLSYLIYLLETLSFRFMNIDEMNVTTVCYLQGFEYQCYCKYQYFWSFDKCKTYGFCYSQYDGACTCLNALPSDGQMCVPKSELQIFYYLVEFEINSANTTVINEVKNLLIGTHLPFYFGYVVDILELDLTTVCSLNAGEYQCRCQNYYFWPYEQCSLYGSCDNISSVFCDCINALPNDGHFCQPITSDYLIEFEIDSTDITVLNLMRNYLNIHNLPSINSYTSVADVNITTVCSLNGTEYQCRCEDQYFLPCEKCTQYGSCNNITNSLCGCINAVPIDGHFCQPISELTDNYTCPPISPTVSTTTATKSNLTTNTPPANTSPILSKPSITNMPSPITTTAGTHVLTFTFAINEVFDTQLNDQTSIKYKKYKGAIESSIDLKYKTITGYVANSTKVTNFRPGSVLTDFSIATTSDNLYLGSANEILAKDLRSQGFDVSNNTFSQSVKDRLYTTSGNIYPGTNLTLTCKPPGNNSLTWTLNGGPLPQSNNILELNNASPSDTGQYACTTTVNSLPYVIWQSINIEPYPNIQVTSNKLLQCKDTTVPLQCCVQSVYQVEWDACNSQPPNPVTGCISCDYSVKQTDCINNAVAQAQVTCQLKKPLPESTSESYNSKKITLNIVNKTFDCSDTVFGAGNVGEESTGNCMGGMVGYRVAQCIPPEWDPIEDYCVLPIFKNLQDTAKTLQPENIRQFMVNLSTNALLAIENITASPATILIIVDILNTISSLSQTVLISQPVMKNFLETTDVIGSDGTQSTWVHLNSNSTTQNASSELLKSVERIAMRLSDDNLSIATNFSSLNKTSITAPFSETFGVNSNTQITVPVASAQTSLTVIISSAFNNILPARNLTYNDGNQTGTIINGDVAVIETNPAINSISLSFKINDTTLGNPQCVFWNFNLLNGIGGWDSTGCQLKSLQNETERVTCECSHTTSFSILMSPFTPDKDLAIILDYITYIGVAISLGCLVLCLLIEIIIWKSVTRNDTSYMRHVSIVNIAVSLLIANICFIIGAAVVKQGEGPCSTATFFMHFFYLALFFWMMLSALFLLYRTFMVFSRMTRGSMMAIAFTVGYGAPLIIAVITVASTAGHHGYIQNNYNCWLNWSQTKALLAFVIPALTIVALNFLVLIVVLFKILRRGANASIQPDEKHPLVVIARCVAILTPLFGLTWGFGIGTLVSSNRGIHIVFAFLNSLQGFFILVFGILLDSKVREALAGTFSLRNFSSNRTRNTSGGPSSSGGFPFFQRQRQRRLPSDDDD</sequence>
<feature type="transmembrane region" description="Helical" evidence="10">
    <location>
        <begin position="1143"/>
        <end position="1165"/>
    </location>
</feature>
<feature type="region of interest" description="Disordered" evidence="9">
    <location>
        <begin position="426"/>
        <end position="450"/>
    </location>
</feature>
<dbReference type="Gene3D" id="2.60.220.50">
    <property type="match status" value="1"/>
</dbReference>
<proteinExistence type="inferred from homology"/>
<feature type="domain" description="G-protein coupled receptors family 2 profile 2" evidence="12">
    <location>
        <begin position="1068"/>
        <end position="1322"/>
    </location>
</feature>
<reference evidence="14" key="1">
    <citation type="submission" date="2020-07" db="EMBL/GenBank/DDBJ databases">
        <title>Clarias magur genome sequencing, assembly and annotation.</title>
        <authorList>
            <person name="Kushwaha B."/>
            <person name="Kumar R."/>
            <person name="Das P."/>
            <person name="Joshi C.G."/>
            <person name="Kumar D."/>
            <person name="Nagpure N.S."/>
            <person name="Pandey M."/>
            <person name="Agarwal S."/>
            <person name="Srivastava S."/>
            <person name="Singh M."/>
            <person name="Sahoo L."/>
            <person name="Jayasankar P."/>
            <person name="Meher P.K."/>
            <person name="Koringa P.G."/>
            <person name="Iquebal M.A."/>
            <person name="Das S.P."/>
            <person name="Bit A."/>
            <person name="Patnaik S."/>
            <person name="Patel N."/>
            <person name="Shah T.M."/>
            <person name="Hinsu A."/>
            <person name="Jena J.K."/>
        </authorList>
    </citation>
    <scope>NUCLEOTIDE SEQUENCE</scope>
    <source>
        <strain evidence="14">CIFAMagur01</strain>
        <tissue evidence="14">Testis</tissue>
    </source>
</reference>
<dbReference type="SMART" id="SM00303">
    <property type="entry name" value="GPS"/>
    <property type="match status" value="1"/>
</dbReference>
<dbReference type="Pfam" id="PF00002">
    <property type="entry name" value="7tm_2"/>
    <property type="match status" value="1"/>
</dbReference>
<dbReference type="InterPro" id="IPR057400">
    <property type="entry name" value="ADGRF3/5_N"/>
</dbReference>
<dbReference type="InterPro" id="IPR051587">
    <property type="entry name" value="Adhesion_GPCR"/>
</dbReference>
<comment type="subcellular location">
    <subcellularLocation>
        <location evidence="1">Membrane</location>
        <topology evidence="1">Multi-pass membrane protein</topology>
    </subcellularLocation>
</comment>
<evidence type="ECO:0000259" key="13">
    <source>
        <dbReference type="PROSITE" id="PS50835"/>
    </source>
</evidence>
<dbReference type="GO" id="GO:0007166">
    <property type="term" value="P:cell surface receptor signaling pathway"/>
    <property type="evidence" value="ECO:0007669"/>
    <property type="project" value="InterPro"/>
</dbReference>
<keyword evidence="4" id="KW-0732">Signal</keyword>
<evidence type="ECO:0000256" key="2">
    <source>
        <dbReference type="ARBA" id="ARBA00007343"/>
    </source>
</evidence>
<evidence type="ECO:0000256" key="4">
    <source>
        <dbReference type="ARBA" id="ARBA00022729"/>
    </source>
</evidence>
<feature type="transmembrane region" description="Helical" evidence="10">
    <location>
        <begin position="1177"/>
        <end position="1204"/>
    </location>
</feature>
<dbReference type="PANTHER" id="PTHR45813">
    <property type="entry name" value="IG-LIKE DOMAIN-CONTAINING PROTEIN"/>
    <property type="match status" value="1"/>
</dbReference>
<feature type="compositionally biased region" description="Low complexity" evidence="9">
    <location>
        <begin position="426"/>
        <end position="437"/>
    </location>
</feature>
<dbReference type="PANTHER" id="PTHR45813:SF4">
    <property type="entry name" value="ADHESION G PROTEIN-COUPLED RECEPTOR F5"/>
    <property type="match status" value="1"/>
</dbReference>
<dbReference type="Gene3D" id="1.20.1070.10">
    <property type="entry name" value="Rhodopsin 7-helix transmembrane proteins"/>
    <property type="match status" value="1"/>
</dbReference>
<keyword evidence="14" id="KW-0675">Receptor</keyword>
<comment type="caution">
    <text evidence="14">The sequence shown here is derived from an EMBL/GenBank/DDBJ whole genome shotgun (WGS) entry which is preliminary data.</text>
</comment>
<dbReference type="GO" id="GO:0007189">
    <property type="term" value="P:adenylate cyclase-activating G protein-coupled receptor signaling pathway"/>
    <property type="evidence" value="ECO:0007669"/>
    <property type="project" value="TreeGrafter"/>
</dbReference>
<feature type="transmembrane region" description="Helical" evidence="10">
    <location>
        <begin position="1110"/>
        <end position="1131"/>
    </location>
</feature>
<dbReference type="PROSITE" id="PS50261">
    <property type="entry name" value="G_PROTEIN_RECEP_F2_4"/>
    <property type="match status" value="1"/>
</dbReference>
<dbReference type="Pfam" id="PF13895">
    <property type="entry name" value="Ig_2"/>
    <property type="match status" value="1"/>
</dbReference>
<evidence type="ECO:0000259" key="11">
    <source>
        <dbReference type="PROSITE" id="PS50221"/>
    </source>
</evidence>
<dbReference type="FunFam" id="1.20.1070.10:FF:000058">
    <property type="entry name" value="Adhesion G protein-coupled receptor F5"/>
    <property type="match status" value="1"/>
</dbReference>
<dbReference type="Gene3D" id="2.60.40.10">
    <property type="entry name" value="Immunoglobulins"/>
    <property type="match status" value="1"/>
</dbReference>
<dbReference type="InterPro" id="IPR003598">
    <property type="entry name" value="Ig_sub2"/>
</dbReference>
<evidence type="ECO:0000256" key="3">
    <source>
        <dbReference type="ARBA" id="ARBA00022692"/>
    </source>
</evidence>
<dbReference type="GO" id="GO:0004930">
    <property type="term" value="F:G protein-coupled receptor activity"/>
    <property type="evidence" value="ECO:0007669"/>
    <property type="project" value="InterPro"/>
</dbReference>
<dbReference type="InterPro" id="IPR000203">
    <property type="entry name" value="GPS"/>
</dbReference>
<feature type="domain" description="Ig-like" evidence="13">
    <location>
        <begin position="580"/>
        <end position="629"/>
    </location>
</feature>
<protein>
    <submittedName>
        <fullName evidence="14">Adhesion G protein-coupled receptor F5-like</fullName>
    </submittedName>
</protein>
<evidence type="ECO:0000313" key="15">
    <source>
        <dbReference type="Proteomes" id="UP000727407"/>
    </source>
</evidence>
<dbReference type="CDD" id="cd15932">
    <property type="entry name" value="7tmB2_GPR116-like_Adhesion_VI"/>
    <property type="match status" value="1"/>
</dbReference>
<dbReference type="PROSITE" id="PS50835">
    <property type="entry name" value="IG_LIKE"/>
    <property type="match status" value="1"/>
</dbReference>
<organism evidence="14 15">
    <name type="scientific">Clarias magur</name>
    <name type="common">Asian catfish</name>
    <name type="synonym">Macropteronotus magur</name>
    <dbReference type="NCBI Taxonomy" id="1594786"/>
    <lineage>
        <taxon>Eukaryota</taxon>
        <taxon>Metazoa</taxon>
        <taxon>Chordata</taxon>
        <taxon>Craniata</taxon>
        <taxon>Vertebrata</taxon>
        <taxon>Euteleostomi</taxon>
        <taxon>Actinopterygii</taxon>
        <taxon>Neopterygii</taxon>
        <taxon>Teleostei</taxon>
        <taxon>Ostariophysi</taxon>
        <taxon>Siluriformes</taxon>
        <taxon>Clariidae</taxon>
        <taxon>Clarias</taxon>
    </lineage>
</organism>
<dbReference type="Proteomes" id="UP000727407">
    <property type="component" value="Unassembled WGS sequence"/>
</dbReference>
<feature type="compositionally biased region" description="Polar residues" evidence="9">
    <location>
        <begin position="438"/>
        <end position="450"/>
    </location>
</feature>
<accession>A0A8J4X9Z0</accession>
<evidence type="ECO:0000256" key="8">
    <source>
        <dbReference type="ARBA" id="ARBA00023180"/>
    </source>
</evidence>
<evidence type="ECO:0000256" key="10">
    <source>
        <dbReference type="SAM" id="Phobius"/>
    </source>
</evidence>
<dbReference type="SUPFAM" id="SSF48726">
    <property type="entry name" value="Immunoglobulin"/>
    <property type="match status" value="1"/>
</dbReference>
<dbReference type="InterPro" id="IPR017981">
    <property type="entry name" value="GPCR_2-like_7TM"/>
</dbReference>
<dbReference type="EMBL" id="QNUK01000722">
    <property type="protein sequence ID" value="KAF5890130.1"/>
    <property type="molecule type" value="Genomic_DNA"/>
</dbReference>
<feature type="domain" description="GAIN-B" evidence="11">
    <location>
        <begin position="906"/>
        <end position="1061"/>
    </location>
</feature>
<dbReference type="Pfam" id="PF25387">
    <property type="entry name" value="ADGRF3_N"/>
    <property type="match status" value="4"/>
</dbReference>
<keyword evidence="7" id="KW-1015">Disulfide bond</keyword>
<keyword evidence="5 10" id="KW-1133">Transmembrane helix</keyword>
<dbReference type="InterPro" id="IPR057244">
    <property type="entry name" value="GAIN_B"/>
</dbReference>
<evidence type="ECO:0000256" key="6">
    <source>
        <dbReference type="ARBA" id="ARBA00023136"/>
    </source>
</evidence>
<dbReference type="InterPro" id="IPR013783">
    <property type="entry name" value="Ig-like_fold"/>
</dbReference>
<feature type="non-terminal residue" evidence="14">
    <location>
        <position position="1"/>
    </location>
</feature>
<gene>
    <name evidence="14" type="ORF">DAT39_020167</name>
</gene>
<evidence type="ECO:0000256" key="5">
    <source>
        <dbReference type="ARBA" id="ARBA00022989"/>
    </source>
</evidence>
<dbReference type="PRINTS" id="PR01695">
    <property type="entry name" value="IGHEPTARCPTR"/>
</dbReference>
<name>A0A8J4X9Z0_CLAMG</name>
<evidence type="ECO:0000259" key="12">
    <source>
        <dbReference type="PROSITE" id="PS50261"/>
    </source>
</evidence>
<dbReference type="OrthoDB" id="10040049at2759"/>
<evidence type="ECO:0000256" key="1">
    <source>
        <dbReference type="ARBA" id="ARBA00004141"/>
    </source>
</evidence>
<feature type="transmembrane region" description="Helical" evidence="10">
    <location>
        <begin position="1299"/>
        <end position="1321"/>
    </location>
</feature>
<dbReference type="InterPro" id="IPR007110">
    <property type="entry name" value="Ig-like_dom"/>
</dbReference>
<dbReference type="GO" id="GO:0016020">
    <property type="term" value="C:membrane"/>
    <property type="evidence" value="ECO:0007669"/>
    <property type="project" value="UniProtKB-SubCell"/>
</dbReference>
<keyword evidence="3 10" id="KW-0812">Transmembrane</keyword>
<evidence type="ECO:0000313" key="14">
    <source>
        <dbReference type="EMBL" id="KAF5890130.1"/>
    </source>
</evidence>
<dbReference type="InterPro" id="IPR003599">
    <property type="entry name" value="Ig_sub"/>
</dbReference>
<feature type="transmembrane region" description="Helical" evidence="10">
    <location>
        <begin position="1224"/>
        <end position="1248"/>
    </location>
</feature>
<feature type="compositionally biased region" description="Low complexity" evidence="9">
    <location>
        <begin position="1347"/>
        <end position="1361"/>
    </location>
</feature>
<keyword evidence="15" id="KW-1185">Reference proteome</keyword>
<keyword evidence="8" id="KW-0325">Glycoprotein</keyword>
<feature type="transmembrane region" description="Helical" evidence="10">
    <location>
        <begin position="1070"/>
        <end position="1089"/>
    </location>
</feature>
<dbReference type="SMART" id="SM00409">
    <property type="entry name" value="IG"/>
    <property type="match status" value="1"/>
</dbReference>